<evidence type="ECO:0000313" key="4">
    <source>
        <dbReference type="Proteomes" id="UP000838100"/>
    </source>
</evidence>
<keyword evidence="4" id="KW-1185">Reference proteome</keyword>
<proteinExistence type="predicted"/>
<dbReference type="InterPro" id="IPR002491">
    <property type="entry name" value="ABC_transptr_periplasmic_BD"/>
</dbReference>
<protein>
    <submittedName>
        <fullName evidence="3">Hemin-binding periplasmic protein HmuT</fullName>
    </submittedName>
</protein>
<accession>A0ABM9ABN2</accession>
<dbReference type="RefSeq" id="WP_237443287.1">
    <property type="nucleotide sequence ID" value="NZ_CAKLPX010000001.1"/>
</dbReference>
<feature type="signal peptide" evidence="1">
    <location>
        <begin position="1"/>
        <end position="29"/>
    </location>
</feature>
<dbReference type="PANTHER" id="PTHR30535">
    <property type="entry name" value="VITAMIN B12-BINDING PROTEIN"/>
    <property type="match status" value="1"/>
</dbReference>
<keyword evidence="1" id="KW-0732">Signal</keyword>
<dbReference type="EMBL" id="CAKLPX010000001">
    <property type="protein sequence ID" value="CAH0990607.1"/>
    <property type="molecule type" value="Genomic_DNA"/>
</dbReference>
<gene>
    <name evidence="3" type="primary">hmuT</name>
    <name evidence="3" type="ORF">SIN8267_00701</name>
</gene>
<feature type="chain" id="PRO_5046568750" evidence="1">
    <location>
        <begin position="30"/>
        <end position="284"/>
    </location>
</feature>
<dbReference type="PANTHER" id="PTHR30535:SF4">
    <property type="entry name" value="HEMIN-BINDING PERIPLASMIC PROTEIN HMUT"/>
    <property type="match status" value="1"/>
</dbReference>
<dbReference type="Pfam" id="PF01497">
    <property type="entry name" value="Peripla_BP_2"/>
    <property type="match status" value="1"/>
</dbReference>
<evidence type="ECO:0000313" key="3">
    <source>
        <dbReference type="EMBL" id="CAH0990607.1"/>
    </source>
</evidence>
<dbReference type="Gene3D" id="3.40.50.1980">
    <property type="entry name" value="Nitrogenase molybdenum iron protein domain"/>
    <property type="match status" value="2"/>
</dbReference>
<organism evidence="3 4">
    <name type="scientific">Sinobacterium norvegicum</name>
    <dbReference type="NCBI Taxonomy" id="1641715"/>
    <lineage>
        <taxon>Bacteria</taxon>
        <taxon>Pseudomonadati</taxon>
        <taxon>Pseudomonadota</taxon>
        <taxon>Gammaproteobacteria</taxon>
        <taxon>Cellvibrionales</taxon>
        <taxon>Spongiibacteraceae</taxon>
        <taxon>Sinobacterium</taxon>
    </lineage>
</organism>
<name>A0ABM9ABN2_9GAMM</name>
<dbReference type="InterPro" id="IPR050902">
    <property type="entry name" value="ABC_Transporter_SBP"/>
</dbReference>
<evidence type="ECO:0000259" key="2">
    <source>
        <dbReference type="PROSITE" id="PS50983"/>
    </source>
</evidence>
<dbReference type="Proteomes" id="UP000838100">
    <property type="component" value="Unassembled WGS sequence"/>
</dbReference>
<dbReference type="SUPFAM" id="SSF53807">
    <property type="entry name" value="Helical backbone' metal receptor"/>
    <property type="match status" value="1"/>
</dbReference>
<reference evidence="3" key="1">
    <citation type="submission" date="2021-12" db="EMBL/GenBank/DDBJ databases">
        <authorList>
            <person name="Rodrigo-Torres L."/>
            <person name="Arahal R. D."/>
            <person name="Lucena T."/>
        </authorList>
    </citation>
    <scope>NUCLEOTIDE SEQUENCE</scope>
    <source>
        <strain evidence="3">CECT 8267</strain>
    </source>
</reference>
<evidence type="ECO:0000256" key="1">
    <source>
        <dbReference type="SAM" id="SignalP"/>
    </source>
</evidence>
<sequence>MKKILSSYRLPFAASIFASAVLLSNPLQADRIISTDAGSTDILLALDEGNDLVGVDVTSVVPAELSVAKLGYHRMLATEGILSLNPGLIIGSEHMGPPETIAAIEKSQIELLQLPAATNADSLKLNIKKISTAVDKQQQAQPLLAHIDKQMLSINQQQLAADTKVAFLLQMDGRSLRLAGENTTGNDIIRLLGGENLSQLPGYQSISAEALISLEPEVIIIASRDMSKPPVEALLKDNPLLVHTPAGQQQKIIAVDGRNLIAGISLTAIDSLADIADTLAQAQR</sequence>
<dbReference type="PROSITE" id="PS50983">
    <property type="entry name" value="FE_B12_PBP"/>
    <property type="match status" value="1"/>
</dbReference>
<feature type="domain" description="Fe/B12 periplasmic-binding" evidence="2">
    <location>
        <begin position="31"/>
        <end position="283"/>
    </location>
</feature>
<comment type="caution">
    <text evidence="3">The sequence shown here is derived from an EMBL/GenBank/DDBJ whole genome shotgun (WGS) entry which is preliminary data.</text>
</comment>